<dbReference type="EMBL" id="JBANDC010000005">
    <property type="protein sequence ID" value="MEM4987523.1"/>
    <property type="molecule type" value="Genomic_DNA"/>
</dbReference>
<dbReference type="RefSeq" id="WP_342829071.1">
    <property type="nucleotide sequence ID" value="NZ_JBANDC010000005.1"/>
</dbReference>
<dbReference type="Proteomes" id="UP001495910">
    <property type="component" value="Unassembled WGS sequence"/>
</dbReference>
<sequence length="216" mass="24001">MKSKIVADQKHWLIETRNRCENTECLVGAYQSRNTALRRYINSIAEPMSAASKWTRSFAPVPNPGNCGDSFEVNFARQNSGQVIGIWEATIFCGTFINGGMVDVHEDGRIFDVRILGGRGPSHHVGVALLARKGKRLYVVNMFDRSSIGAQGDYEFFDDNVLRGASSNESIMRNDYGSTSVDDLKSAWYETVQAALSQNICTPGQDPDICIRKNRP</sequence>
<reference evidence="1 2" key="1">
    <citation type="submission" date="2024-02" db="EMBL/GenBank/DDBJ databases">
        <title>Draft genome sequence of Collimonas sp. strain H4R21, an effective mineral-weathering bacterial strain isolated from the beech rhizosphere.</title>
        <authorList>
            <person name="Morin E."/>
            <person name="Uroz S."/>
            <person name="Leveau J.H.J."/>
            <person name="Kumar R."/>
            <person name="Rey M.W."/>
            <person name="Pham J."/>
        </authorList>
    </citation>
    <scope>NUCLEOTIDE SEQUENCE [LARGE SCALE GENOMIC DNA]</scope>
    <source>
        <strain evidence="1 2">H4R21</strain>
    </source>
</reference>
<organism evidence="1 2">
    <name type="scientific">Collimonas rhizosphaerae</name>
    <dbReference type="NCBI Taxonomy" id="3126357"/>
    <lineage>
        <taxon>Bacteria</taxon>
        <taxon>Pseudomonadati</taxon>
        <taxon>Pseudomonadota</taxon>
        <taxon>Betaproteobacteria</taxon>
        <taxon>Burkholderiales</taxon>
        <taxon>Oxalobacteraceae</taxon>
        <taxon>Collimonas</taxon>
    </lineage>
</organism>
<gene>
    <name evidence="1" type="ORF">V8G57_09010</name>
</gene>
<name>A0ABU9PU24_9BURK</name>
<proteinExistence type="predicted"/>
<comment type="caution">
    <text evidence="1">The sequence shown here is derived from an EMBL/GenBank/DDBJ whole genome shotgun (WGS) entry which is preliminary data.</text>
</comment>
<evidence type="ECO:0000313" key="1">
    <source>
        <dbReference type="EMBL" id="MEM4987523.1"/>
    </source>
</evidence>
<evidence type="ECO:0000313" key="2">
    <source>
        <dbReference type="Proteomes" id="UP001495910"/>
    </source>
</evidence>
<protein>
    <submittedName>
        <fullName evidence="1">Uncharacterized protein</fullName>
    </submittedName>
</protein>
<keyword evidence="2" id="KW-1185">Reference proteome</keyword>
<accession>A0ABU9PU24</accession>